<comment type="caution">
    <text evidence="1">The sequence shown here is derived from an EMBL/GenBank/DDBJ whole genome shotgun (WGS) entry which is preliminary data.</text>
</comment>
<dbReference type="AlphaFoldDB" id="B9BRE3"/>
<gene>
    <name evidence="1" type="ORF">BURMUCGD2_3961</name>
</gene>
<sequence>MSLPAPRTIFFLSFEFLSVIIDALPRQFSWMRTHQKN</sequence>
<accession>B9BRE3</accession>
<dbReference type="Proteomes" id="UP000004535">
    <property type="component" value="Unassembled WGS sequence"/>
</dbReference>
<name>B9BRE3_9BURK</name>
<evidence type="ECO:0000313" key="2">
    <source>
        <dbReference type="Proteomes" id="UP000004535"/>
    </source>
</evidence>
<proteinExistence type="predicted"/>
<protein>
    <submittedName>
        <fullName evidence="1">Uncharacterized protein</fullName>
    </submittedName>
</protein>
<dbReference type="EMBL" id="ACFC01000006">
    <property type="protein sequence ID" value="EEE06364.1"/>
    <property type="molecule type" value="Genomic_DNA"/>
</dbReference>
<organism evidence="1 2">
    <name type="scientific">Burkholderia multivorans CGD2</name>
    <dbReference type="NCBI Taxonomy" id="513052"/>
    <lineage>
        <taxon>Bacteria</taxon>
        <taxon>Pseudomonadati</taxon>
        <taxon>Pseudomonadota</taxon>
        <taxon>Betaproteobacteria</taxon>
        <taxon>Burkholderiales</taxon>
        <taxon>Burkholderiaceae</taxon>
        <taxon>Burkholderia</taxon>
        <taxon>Burkholderia cepacia complex</taxon>
    </lineage>
</organism>
<evidence type="ECO:0000313" key="1">
    <source>
        <dbReference type="EMBL" id="EEE06364.1"/>
    </source>
</evidence>
<reference evidence="1 2" key="1">
    <citation type="journal article" date="2012" name="J. Bacteriol.">
        <title>Draft Genome Sequence Determination for Cystic Fibrosis and Chronic Granulomatous Disease Burkholderia multivorans Isolates.</title>
        <authorList>
            <person name="Varga J.J."/>
            <person name="Losada L."/>
            <person name="Zelazny A.M."/>
            <person name="Brinkac L."/>
            <person name="Harkins D."/>
            <person name="Radune D."/>
            <person name="Hostetler J."/>
            <person name="Sampaio E.P."/>
            <person name="Ronning C.M."/>
            <person name="Nierman W.C."/>
            <person name="Greenberg D.E."/>
            <person name="Holland S.M."/>
            <person name="Goldberg J.B."/>
        </authorList>
    </citation>
    <scope>NUCLEOTIDE SEQUENCE [LARGE SCALE GENOMIC DNA]</scope>
    <source>
        <strain evidence="1 2">CGD2</strain>
    </source>
</reference>